<dbReference type="AlphaFoldDB" id="A0A5Q0GS79"/>
<proteinExistence type="predicted"/>
<evidence type="ECO:0008006" key="4">
    <source>
        <dbReference type="Google" id="ProtNLM"/>
    </source>
</evidence>
<evidence type="ECO:0000313" key="3">
    <source>
        <dbReference type="Proteomes" id="UP000325787"/>
    </source>
</evidence>
<keyword evidence="3" id="KW-1185">Reference proteome</keyword>
<dbReference type="KEGG" id="ssyi:EKG83_00990"/>
<protein>
    <recommendedName>
        <fullName evidence="4">DUF2178 domain-containing protein</fullName>
    </recommendedName>
</protein>
<feature type="transmembrane region" description="Helical" evidence="1">
    <location>
        <begin position="86"/>
        <end position="104"/>
    </location>
</feature>
<reference evidence="3" key="1">
    <citation type="journal article" date="2021" name="Curr. Microbiol.">
        <title>Complete genome of nocamycin-producing strain Saccharothrix syringae NRRL B-16468 reveals the biosynthetic potential for secondary metabolites.</title>
        <authorList>
            <person name="Mo X."/>
            <person name="Yang S."/>
        </authorList>
    </citation>
    <scope>NUCLEOTIDE SEQUENCE [LARGE SCALE GENOMIC DNA]</scope>
    <source>
        <strain evidence="3">ATCC 51364 / DSM 43886 / JCM 6844 / KCTC 9398 / NBRC 14523 / NRRL B-16468 / INA 2240</strain>
    </source>
</reference>
<dbReference type="Proteomes" id="UP000325787">
    <property type="component" value="Chromosome"/>
</dbReference>
<evidence type="ECO:0000256" key="1">
    <source>
        <dbReference type="SAM" id="Phobius"/>
    </source>
</evidence>
<gene>
    <name evidence="2" type="ORF">EKG83_00990</name>
</gene>
<feature type="transmembrane region" description="Helical" evidence="1">
    <location>
        <begin position="12"/>
        <end position="30"/>
    </location>
</feature>
<dbReference type="EMBL" id="CP034550">
    <property type="protein sequence ID" value="QFZ16222.1"/>
    <property type="molecule type" value="Genomic_DNA"/>
</dbReference>
<dbReference type="RefSeq" id="WP_033433412.1">
    <property type="nucleotide sequence ID" value="NZ_CP034550.1"/>
</dbReference>
<dbReference type="OrthoDB" id="4559359at2"/>
<evidence type="ECO:0000313" key="2">
    <source>
        <dbReference type="EMBL" id="QFZ16222.1"/>
    </source>
</evidence>
<sequence length="138" mass="14659">MSYEETGVRVYLAVTLATYAAYVVVLLARARGDLAATPYAGPMLACIGASIALSIVLRVVLGIALPGDRHRADERDRGINRLGEHVGGLVLGTGMVVPFALTLAGAPHFWIANAMYAAFTLWAIVVASVKLVAYRRGF</sequence>
<keyword evidence="1" id="KW-1133">Transmembrane helix</keyword>
<name>A0A5Q0GS79_SACSY</name>
<organism evidence="2 3">
    <name type="scientific">Saccharothrix syringae</name>
    <name type="common">Nocardiopsis syringae</name>
    <dbReference type="NCBI Taxonomy" id="103733"/>
    <lineage>
        <taxon>Bacteria</taxon>
        <taxon>Bacillati</taxon>
        <taxon>Actinomycetota</taxon>
        <taxon>Actinomycetes</taxon>
        <taxon>Pseudonocardiales</taxon>
        <taxon>Pseudonocardiaceae</taxon>
        <taxon>Saccharothrix</taxon>
    </lineage>
</organism>
<feature type="transmembrane region" description="Helical" evidence="1">
    <location>
        <begin position="42"/>
        <end position="65"/>
    </location>
</feature>
<keyword evidence="1" id="KW-0472">Membrane</keyword>
<accession>A0A5Q0GS79</accession>
<keyword evidence="1" id="KW-0812">Transmembrane</keyword>
<feature type="transmembrane region" description="Helical" evidence="1">
    <location>
        <begin position="110"/>
        <end position="133"/>
    </location>
</feature>